<comment type="caution">
    <text evidence="5">The sequence shown here is derived from an EMBL/GenBank/DDBJ whole genome shotgun (WGS) entry which is preliminary data.</text>
</comment>
<dbReference type="Proteomes" id="UP000799441">
    <property type="component" value="Unassembled WGS sequence"/>
</dbReference>
<dbReference type="InterPro" id="IPR050272">
    <property type="entry name" value="Isochorismatase-like_hydrls"/>
</dbReference>
<dbReference type="OrthoDB" id="445341at2759"/>
<dbReference type="Pfam" id="PF00857">
    <property type="entry name" value="Isochorismatase"/>
    <property type="match status" value="1"/>
</dbReference>
<comment type="similarity">
    <text evidence="1">Belongs to the isochorismatase family.</text>
</comment>
<dbReference type="Gene3D" id="3.40.50.850">
    <property type="entry name" value="Isochorismatase-like"/>
    <property type="match status" value="1"/>
</dbReference>
<dbReference type="InterPro" id="IPR036380">
    <property type="entry name" value="Isochorismatase-like_sf"/>
</dbReference>
<dbReference type="SUPFAM" id="SSF52499">
    <property type="entry name" value="Isochorismatase-like hydrolases"/>
    <property type="match status" value="1"/>
</dbReference>
<evidence type="ECO:0000256" key="2">
    <source>
        <dbReference type="ARBA" id="ARBA00022801"/>
    </source>
</evidence>
<keyword evidence="6" id="KW-1185">Reference proteome</keyword>
<feature type="compositionally biased region" description="Acidic residues" evidence="3">
    <location>
        <begin position="273"/>
        <end position="286"/>
    </location>
</feature>
<evidence type="ECO:0000259" key="4">
    <source>
        <dbReference type="Pfam" id="PF00857"/>
    </source>
</evidence>
<feature type="region of interest" description="Disordered" evidence="3">
    <location>
        <begin position="88"/>
        <end position="137"/>
    </location>
</feature>
<name>A0A9P4QIK8_9PEZI</name>
<evidence type="ECO:0000313" key="6">
    <source>
        <dbReference type="Proteomes" id="UP000799441"/>
    </source>
</evidence>
<keyword evidence="2 5" id="KW-0378">Hydrolase</keyword>
<dbReference type="InterPro" id="IPR000868">
    <property type="entry name" value="Isochorismatase-like_dom"/>
</dbReference>
<dbReference type="PANTHER" id="PTHR43540:SF6">
    <property type="entry name" value="ISOCHORISMATASE-LIKE DOMAIN-CONTAINING PROTEIN"/>
    <property type="match status" value="1"/>
</dbReference>
<evidence type="ECO:0000313" key="5">
    <source>
        <dbReference type="EMBL" id="KAF2726218.1"/>
    </source>
</evidence>
<evidence type="ECO:0000256" key="3">
    <source>
        <dbReference type="SAM" id="MobiDB-lite"/>
    </source>
</evidence>
<dbReference type="CDD" id="cd00431">
    <property type="entry name" value="cysteine_hydrolases"/>
    <property type="match status" value="1"/>
</dbReference>
<gene>
    <name evidence="5" type="ORF">K431DRAFT_290072</name>
</gene>
<feature type="region of interest" description="Disordered" evidence="3">
    <location>
        <begin position="267"/>
        <end position="309"/>
    </location>
</feature>
<dbReference type="AlphaFoldDB" id="A0A9P4QIK8"/>
<accession>A0A9P4QIK8</accession>
<organism evidence="5 6">
    <name type="scientific">Polychaeton citri CBS 116435</name>
    <dbReference type="NCBI Taxonomy" id="1314669"/>
    <lineage>
        <taxon>Eukaryota</taxon>
        <taxon>Fungi</taxon>
        <taxon>Dikarya</taxon>
        <taxon>Ascomycota</taxon>
        <taxon>Pezizomycotina</taxon>
        <taxon>Dothideomycetes</taxon>
        <taxon>Dothideomycetidae</taxon>
        <taxon>Capnodiales</taxon>
        <taxon>Capnodiaceae</taxon>
        <taxon>Polychaeton</taxon>
    </lineage>
</organism>
<evidence type="ECO:0000256" key="1">
    <source>
        <dbReference type="ARBA" id="ARBA00006336"/>
    </source>
</evidence>
<dbReference type="GO" id="GO:0016787">
    <property type="term" value="F:hydrolase activity"/>
    <property type="evidence" value="ECO:0007669"/>
    <property type="project" value="UniProtKB-KW"/>
</dbReference>
<feature type="domain" description="Isochorismatase-like" evidence="4">
    <location>
        <begin position="22"/>
        <end position="258"/>
    </location>
</feature>
<dbReference type="PANTHER" id="PTHR43540">
    <property type="entry name" value="PEROXYUREIDOACRYLATE/UREIDOACRYLATE AMIDOHYDROLASE-RELATED"/>
    <property type="match status" value="1"/>
</dbReference>
<proteinExistence type="inferred from homology"/>
<reference evidence="5" key="1">
    <citation type="journal article" date="2020" name="Stud. Mycol.">
        <title>101 Dothideomycetes genomes: a test case for predicting lifestyles and emergence of pathogens.</title>
        <authorList>
            <person name="Haridas S."/>
            <person name="Albert R."/>
            <person name="Binder M."/>
            <person name="Bloem J."/>
            <person name="Labutti K."/>
            <person name="Salamov A."/>
            <person name="Andreopoulos B."/>
            <person name="Baker S."/>
            <person name="Barry K."/>
            <person name="Bills G."/>
            <person name="Bluhm B."/>
            <person name="Cannon C."/>
            <person name="Castanera R."/>
            <person name="Culley D."/>
            <person name="Daum C."/>
            <person name="Ezra D."/>
            <person name="Gonzalez J."/>
            <person name="Henrissat B."/>
            <person name="Kuo A."/>
            <person name="Liang C."/>
            <person name="Lipzen A."/>
            <person name="Lutzoni F."/>
            <person name="Magnuson J."/>
            <person name="Mondo S."/>
            <person name="Nolan M."/>
            <person name="Ohm R."/>
            <person name="Pangilinan J."/>
            <person name="Park H.-J."/>
            <person name="Ramirez L."/>
            <person name="Alfaro M."/>
            <person name="Sun H."/>
            <person name="Tritt A."/>
            <person name="Yoshinaga Y."/>
            <person name="Zwiers L.-H."/>
            <person name="Turgeon B."/>
            <person name="Goodwin S."/>
            <person name="Spatafora J."/>
            <person name="Crous P."/>
            <person name="Grigoriev I."/>
        </authorList>
    </citation>
    <scope>NUCLEOTIDE SEQUENCE</scope>
    <source>
        <strain evidence="5">CBS 116435</strain>
    </source>
</reference>
<feature type="compositionally biased region" description="Polar residues" evidence="3">
    <location>
        <begin position="121"/>
        <end position="132"/>
    </location>
</feature>
<dbReference type="EMBL" id="MU003765">
    <property type="protein sequence ID" value="KAF2726218.1"/>
    <property type="molecule type" value="Genomic_DNA"/>
</dbReference>
<protein>
    <submittedName>
        <fullName evidence="5">Isochorismatase hydrolase</fullName>
    </submittedName>
</protein>
<sequence>MATSLMSMLAQKTPSFQTRKGIIVLGLQNDFIANDGVLPVSTESGFLDNIRRFVPAFREFGEVIWVRTEYNEHGSALEVDREEVITSLGSKRRSSATDPKRSKRRCNAQPAQPQGPEDSTHQNGKTGTTLQDSDSEDEELFLARTSKRGPACIKGSKGADYAVEIQDLVSSRDIEVIKPRYSAFGSTSLLSTLRSRLITELYVCGCNTNLSVYASAMDAARSGIAITILDDCLGFRKKERHDLAIKRLVEIMDANVTTSTKALRDLETPSFGADDDDSSSDEDDDAGSIHLSVDSDEEDDEMPLPSSLSNVCSYRTDIAVLSDCTSH</sequence>